<evidence type="ECO:0000256" key="1">
    <source>
        <dbReference type="SAM" id="MobiDB-lite"/>
    </source>
</evidence>
<feature type="region of interest" description="Disordered" evidence="1">
    <location>
        <begin position="184"/>
        <end position="205"/>
    </location>
</feature>
<dbReference type="EMBL" id="EQ973821">
    <property type="protein sequence ID" value="EEF44616.1"/>
    <property type="molecule type" value="Genomic_DNA"/>
</dbReference>
<gene>
    <name evidence="2" type="ORF">RCOM_0967810</name>
</gene>
<evidence type="ECO:0000313" key="3">
    <source>
        <dbReference type="Proteomes" id="UP000008311"/>
    </source>
</evidence>
<sequence length="205" mass="23429">MSSRWTWKTVVQLNFPYPSHITLKLCLGDYISARFLLFNRKNNNAKEYHEEMCKLYTGNFFSTQELATMYYLGRARRNSKEGREKYKNGRVGRGKASANVAQERNNPPNKRVISHQSWIELAKVQGLRKMIYLLCLATKLQLVKKANPMCFTPSPHPLACLGGILSKTDQPSSNDDLSIMKVNGLKSENDEAEIDTLPQQEPTKE</sequence>
<accession>B9RVP0</accession>
<reference evidence="3" key="1">
    <citation type="journal article" date="2010" name="Nat. Biotechnol.">
        <title>Draft genome sequence of the oilseed species Ricinus communis.</title>
        <authorList>
            <person name="Chan A.P."/>
            <person name="Crabtree J."/>
            <person name="Zhao Q."/>
            <person name="Lorenzi H."/>
            <person name="Orvis J."/>
            <person name="Puiu D."/>
            <person name="Melake-Berhan A."/>
            <person name="Jones K.M."/>
            <person name="Redman J."/>
            <person name="Chen G."/>
            <person name="Cahoon E.B."/>
            <person name="Gedil M."/>
            <person name="Stanke M."/>
            <person name="Haas B.J."/>
            <person name="Wortman J.R."/>
            <person name="Fraser-Liggett C.M."/>
            <person name="Ravel J."/>
            <person name="Rabinowicz P.D."/>
        </authorList>
    </citation>
    <scope>NUCLEOTIDE SEQUENCE [LARGE SCALE GENOMIC DNA]</scope>
    <source>
        <strain evidence="3">cv. Hale</strain>
    </source>
</reference>
<dbReference type="Proteomes" id="UP000008311">
    <property type="component" value="Unassembled WGS sequence"/>
</dbReference>
<organism evidence="2 3">
    <name type="scientific">Ricinus communis</name>
    <name type="common">Castor bean</name>
    <dbReference type="NCBI Taxonomy" id="3988"/>
    <lineage>
        <taxon>Eukaryota</taxon>
        <taxon>Viridiplantae</taxon>
        <taxon>Streptophyta</taxon>
        <taxon>Embryophyta</taxon>
        <taxon>Tracheophyta</taxon>
        <taxon>Spermatophyta</taxon>
        <taxon>Magnoliopsida</taxon>
        <taxon>eudicotyledons</taxon>
        <taxon>Gunneridae</taxon>
        <taxon>Pentapetalae</taxon>
        <taxon>rosids</taxon>
        <taxon>fabids</taxon>
        <taxon>Malpighiales</taxon>
        <taxon>Euphorbiaceae</taxon>
        <taxon>Acalyphoideae</taxon>
        <taxon>Acalypheae</taxon>
        <taxon>Ricinus</taxon>
    </lineage>
</organism>
<evidence type="ECO:0000313" key="2">
    <source>
        <dbReference type="EMBL" id="EEF44616.1"/>
    </source>
</evidence>
<protein>
    <submittedName>
        <fullName evidence="2">Uncharacterized protein</fullName>
    </submittedName>
</protein>
<dbReference type="AlphaFoldDB" id="B9RVP0"/>
<keyword evidence="3" id="KW-1185">Reference proteome</keyword>
<name>B9RVP0_RICCO</name>
<proteinExistence type="predicted"/>
<dbReference type="InParanoid" id="B9RVP0"/>